<dbReference type="InterPro" id="IPR033739">
    <property type="entry name" value="M10A_MMP"/>
</dbReference>
<keyword evidence="7" id="KW-0482">Metalloprotease</keyword>
<keyword evidence="3 11" id="KW-0479">Metal-binding</keyword>
<comment type="cofactor">
    <cofactor evidence="11">
        <name>Zn(2+)</name>
        <dbReference type="ChEBI" id="CHEBI:29105"/>
    </cofactor>
    <text evidence="11">Binds 2 Zn(2+) ions per subunit.</text>
</comment>
<feature type="binding site" evidence="11">
    <location>
        <position position="196"/>
    </location>
    <ligand>
        <name>Zn(2+)</name>
        <dbReference type="ChEBI" id="CHEBI:29105"/>
        <label>1</label>
    </ligand>
</feature>
<dbReference type="GO" id="GO:0004222">
    <property type="term" value="F:metalloendopeptidase activity"/>
    <property type="evidence" value="ECO:0007669"/>
    <property type="project" value="InterPro"/>
</dbReference>
<reference evidence="15" key="2">
    <citation type="journal article" date="2022" name="Hortic Res">
        <title>The genome of Dioscorea zingiberensis sheds light on the biosynthesis, origin and evolution of the medicinally important diosgenin saponins.</title>
        <authorList>
            <person name="Li Y."/>
            <person name="Tan C."/>
            <person name="Li Z."/>
            <person name="Guo J."/>
            <person name="Li S."/>
            <person name="Chen X."/>
            <person name="Wang C."/>
            <person name="Dai X."/>
            <person name="Yang H."/>
            <person name="Song W."/>
            <person name="Hou L."/>
            <person name="Xu J."/>
            <person name="Tong Z."/>
            <person name="Xu A."/>
            <person name="Yuan X."/>
            <person name="Wang W."/>
            <person name="Yang Q."/>
            <person name="Chen L."/>
            <person name="Sun Z."/>
            <person name="Wang K."/>
            <person name="Pan B."/>
            <person name="Chen J."/>
            <person name="Bao Y."/>
            <person name="Liu F."/>
            <person name="Qi X."/>
            <person name="Gang D.R."/>
            <person name="Wen J."/>
            <person name="Li J."/>
        </authorList>
    </citation>
    <scope>NUCLEOTIDE SEQUENCE</scope>
    <source>
        <strain evidence="15">Dzin_1.0</strain>
    </source>
</reference>
<dbReference type="GO" id="GO:0030574">
    <property type="term" value="P:collagen catabolic process"/>
    <property type="evidence" value="ECO:0007669"/>
    <property type="project" value="TreeGrafter"/>
</dbReference>
<feature type="transmembrane region" description="Helical" evidence="12">
    <location>
        <begin position="319"/>
        <end position="336"/>
    </location>
</feature>
<protein>
    <recommendedName>
        <fullName evidence="14">Peptidase metallopeptidase domain-containing protein</fullName>
    </recommendedName>
</protein>
<keyword evidence="4 13" id="KW-0732">Signal</keyword>
<dbReference type="GO" id="GO:0006508">
    <property type="term" value="P:proteolysis"/>
    <property type="evidence" value="ECO:0007669"/>
    <property type="project" value="UniProtKB-KW"/>
</dbReference>
<feature type="binding site" description="in inhibited form" evidence="11">
    <location>
        <position position="109"/>
    </location>
    <ligand>
        <name>Zn(2+)</name>
        <dbReference type="ChEBI" id="CHEBI:29105"/>
        <label>2</label>
        <note>catalytic</note>
    </ligand>
</feature>
<evidence type="ECO:0000256" key="13">
    <source>
        <dbReference type="SAM" id="SignalP"/>
    </source>
</evidence>
<dbReference type="PRINTS" id="PR00138">
    <property type="entry name" value="MATRIXIN"/>
</dbReference>
<evidence type="ECO:0000256" key="4">
    <source>
        <dbReference type="ARBA" id="ARBA00022729"/>
    </source>
</evidence>
<reference evidence="15" key="1">
    <citation type="submission" date="2021-03" db="EMBL/GenBank/DDBJ databases">
        <authorList>
            <person name="Li Z."/>
            <person name="Yang C."/>
        </authorList>
    </citation>
    <scope>NUCLEOTIDE SEQUENCE</scope>
    <source>
        <strain evidence="15">Dzin_1.0</strain>
        <tissue evidence="15">Leaf</tissue>
    </source>
</reference>
<evidence type="ECO:0000256" key="8">
    <source>
        <dbReference type="ARBA" id="ARBA00023145"/>
    </source>
</evidence>
<dbReference type="CDD" id="cd04278">
    <property type="entry name" value="ZnMc_MMP"/>
    <property type="match status" value="1"/>
</dbReference>
<dbReference type="Pfam" id="PF00413">
    <property type="entry name" value="Peptidase_M10"/>
    <property type="match status" value="1"/>
</dbReference>
<dbReference type="InterPro" id="IPR024079">
    <property type="entry name" value="MetalloPept_cat_dom_sf"/>
</dbReference>
<dbReference type="OrthoDB" id="406838at2759"/>
<evidence type="ECO:0000256" key="12">
    <source>
        <dbReference type="SAM" id="Phobius"/>
    </source>
</evidence>
<dbReference type="AlphaFoldDB" id="A0A9D5CC86"/>
<keyword evidence="12" id="KW-1133">Transmembrane helix</keyword>
<keyword evidence="11" id="KW-0106">Calcium</keyword>
<dbReference type="SMART" id="SM00235">
    <property type="entry name" value="ZnMc"/>
    <property type="match status" value="1"/>
</dbReference>
<dbReference type="EMBL" id="JAGGNH010000005">
    <property type="protein sequence ID" value="KAJ0970528.1"/>
    <property type="molecule type" value="Genomic_DNA"/>
</dbReference>
<sequence length="337" mass="37718">MPLLFQPLLYILLGFFIFYMVYANEHQTNTSWQAFGRLVDAERGSHIAGVLELKRYLNRFGYLSSNDNFTDAFDVSLETALSQYQSKLGLPITGRLDSRTLSEIMSPRCGVSDAAAPRRKAFAFFLGEPRWARARPMNLTYGLSPFDTIDYIPRAEILAILRRAFDRWSRVIPVNFVEAEEYELADVKLAFVAGDHGDGEPFDGVLGVLAHAFSPMSGRLHFDSAERWAVDFGEEDSRVAVDLESVATHEIGHVLGLAHSSVRESVMFPSLSPRTRKTELRADDVRGVQALYGSNPKFQLSSLMESDTSSSSSPITTEIGWRSFIGILLMVIIMMLL</sequence>
<evidence type="ECO:0000256" key="7">
    <source>
        <dbReference type="ARBA" id="ARBA00023049"/>
    </source>
</evidence>
<evidence type="ECO:0000256" key="3">
    <source>
        <dbReference type="ARBA" id="ARBA00022723"/>
    </source>
</evidence>
<dbReference type="PANTHER" id="PTHR10201:SF321">
    <property type="entry name" value="METALLOENDOPROTEINASE 4-MMP"/>
    <property type="match status" value="1"/>
</dbReference>
<feature type="binding site" evidence="11">
    <location>
        <position position="204"/>
    </location>
    <ligand>
        <name>Ca(2+)</name>
        <dbReference type="ChEBI" id="CHEBI:29108"/>
        <label>3</label>
    </ligand>
</feature>
<feature type="binding site" evidence="11">
    <location>
        <position position="223"/>
    </location>
    <ligand>
        <name>Ca(2+)</name>
        <dbReference type="ChEBI" id="CHEBI:29108"/>
        <label>3</label>
    </ligand>
</feature>
<feature type="active site" evidence="10">
    <location>
        <position position="250"/>
    </location>
</feature>
<evidence type="ECO:0000313" key="15">
    <source>
        <dbReference type="EMBL" id="KAJ0970528.1"/>
    </source>
</evidence>
<feature type="binding site" evidence="11">
    <location>
        <position position="186"/>
    </location>
    <ligand>
        <name>Ca(2+)</name>
        <dbReference type="ChEBI" id="CHEBI:29108"/>
        <label>2</label>
    </ligand>
</feature>
<evidence type="ECO:0000259" key="14">
    <source>
        <dbReference type="SMART" id="SM00235"/>
    </source>
</evidence>
<dbReference type="InterPro" id="IPR036365">
    <property type="entry name" value="PGBD-like_sf"/>
</dbReference>
<dbReference type="Pfam" id="PF01471">
    <property type="entry name" value="PG_binding_1"/>
    <property type="match status" value="1"/>
</dbReference>
<keyword evidence="16" id="KW-1185">Reference proteome</keyword>
<keyword evidence="8" id="KW-0865">Zymogen</keyword>
<feature type="domain" description="Peptidase metallopeptidase" evidence="14">
    <location>
        <begin position="127"/>
        <end position="294"/>
    </location>
</feature>
<dbReference type="SUPFAM" id="SSF47090">
    <property type="entry name" value="PGBD-like"/>
    <property type="match status" value="1"/>
</dbReference>
<feature type="binding site" evidence="11">
    <location>
        <position position="267"/>
    </location>
    <ligand>
        <name>Zn(2+)</name>
        <dbReference type="ChEBI" id="CHEBI:29105"/>
        <label>2</label>
        <note>catalytic</note>
    </ligand>
</feature>
<feature type="binding site" evidence="11">
    <location>
        <position position="198"/>
    </location>
    <ligand>
        <name>Zn(2+)</name>
        <dbReference type="ChEBI" id="CHEBI:29105"/>
        <label>1</label>
    </ligand>
</feature>
<evidence type="ECO:0000313" key="16">
    <source>
        <dbReference type="Proteomes" id="UP001085076"/>
    </source>
</evidence>
<feature type="binding site" evidence="11">
    <location>
        <position position="211"/>
    </location>
    <ligand>
        <name>Zn(2+)</name>
        <dbReference type="ChEBI" id="CHEBI:29105"/>
        <label>1</label>
    </ligand>
</feature>
<evidence type="ECO:0000256" key="5">
    <source>
        <dbReference type="ARBA" id="ARBA00022801"/>
    </source>
</evidence>
<keyword evidence="12" id="KW-0812">Transmembrane</keyword>
<dbReference type="InterPro" id="IPR021190">
    <property type="entry name" value="Pept_M10A"/>
</dbReference>
<dbReference type="InterPro" id="IPR002477">
    <property type="entry name" value="Peptidoglycan-bd-like"/>
</dbReference>
<feature type="signal peptide" evidence="13">
    <location>
        <begin position="1"/>
        <end position="23"/>
    </location>
</feature>
<keyword evidence="6 11" id="KW-0862">Zinc</keyword>
<comment type="cofactor">
    <cofactor evidence="11">
        <name>Ca(2+)</name>
        <dbReference type="ChEBI" id="CHEBI:29108"/>
    </cofactor>
    <text evidence="11">Can bind about 5 Ca(2+) ions per subunit.</text>
</comment>
<dbReference type="FunFam" id="3.40.390.10:FF:000018">
    <property type="entry name" value="Metalloendoproteinase 1"/>
    <property type="match status" value="1"/>
</dbReference>
<dbReference type="InterPro" id="IPR006026">
    <property type="entry name" value="Peptidase_Metallo"/>
</dbReference>
<keyword evidence="5" id="KW-0378">Hydrolase</keyword>
<feature type="binding site" evidence="11">
    <location>
        <position position="249"/>
    </location>
    <ligand>
        <name>Zn(2+)</name>
        <dbReference type="ChEBI" id="CHEBI:29105"/>
        <label>2</label>
        <note>catalytic</note>
    </ligand>
</feature>
<dbReference type="InterPro" id="IPR001818">
    <property type="entry name" value="Pept_M10_metallopeptidase"/>
</dbReference>
<feature type="binding site" evidence="11">
    <location>
        <position position="226"/>
    </location>
    <ligand>
        <name>Ca(2+)</name>
        <dbReference type="ChEBI" id="CHEBI:29108"/>
        <label>3</label>
    </ligand>
</feature>
<dbReference type="GO" id="GO:0031012">
    <property type="term" value="C:extracellular matrix"/>
    <property type="evidence" value="ECO:0007669"/>
    <property type="project" value="InterPro"/>
</dbReference>
<name>A0A9D5CC86_9LILI</name>
<dbReference type="SUPFAM" id="SSF55486">
    <property type="entry name" value="Metalloproteases ('zincins'), catalytic domain"/>
    <property type="match status" value="1"/>
</dbReference>
<evidence type="ECO:0000256" key="10">
    <source>
        <dbReference type="PIRSR" id="PIRSR621190-1"/>
    </source>
</evidence>
<proteinExistence type="inferred from homology"/>
<evidence type="ECO:0000256" key="11">
    <source>
        <dbReference type="PIRSR" id="PIRSR621190-2"/>
    </source>
</evidence>
<dbReference type="GO" id="GO:0030198">
    <property type="term" value="P:extracellular matrix organization"/>
    <property type="evidence" value="ECO:0007669"/>
    <property type="project" value="TreeGrafter"/>
</dbReference>
<dbReference type="PANTHER" id="PTHR10201">
    <property type="entry name" value="MATRIX METALLOPROTEINASE"/>
    <property type="match status" value="1"/>
</dbReference>
<organism evidence="15 16">
    <name type="scientific">Dioscorea zingiberensis</name>
    <dbReference type="NCBI Taxonomy" id="325984"/>
    <lineage>
        <taxon>Eukaryota</taxon>
        <taxon>Viridiplantae</taxon>
        <taxon>Streptophyta</taxon>
        <taxon>Embryophyta</taxon>
        <taxon>Tracheophyta</taxon>
        <taxon>Spermatophyta</taxon>
        <taxon>Magnoliopsida</taxon>
        <taxon>Liliopsida</taxon>
        <taxon>Dioscoreales</taxon>
        <taxon>Dioscoreaceae</taxon>
        <taxon>Dioscorea</taxon>
    </lineage>
</organism>
<dbReference type="Proteomes" id="UP001085076">
    <property type="component" value="Miscellaneous, Linkage group lg05"/>
</dbReference>
<feature type="chain" id="PRO_5038475506" description="Peptidase metallopeptidase domain-containing protein" evidence="13">
    <location>
        <begin position="24"/>
        <end position="337"/>
    </location>
</feature>
<evidence type="ECO:0000256" key="9">
    <source>
        <dbReference type="ARBA" id="ARBA00023180"/>
    </source>
</evidence>
<comment type="caution">
    <text evidence="15">The sequence shown here is derived from an EMBL/GenBank/DDBJ whole genome shotgun (WGS) entry which is preliminary data.</text>
</comment>
<evidence type="ECO:0000256" key="6">
    <source>
        <dbReference type="ARBA" id="ARBA00022833"/>
    </source>
</evidence>
<keyword evidence="9" id="KW-0325">Glycoprotein</keyword>
<feature type="binding site" evidence="11">
    <location>
        <position position="203"/>
    </location>
    <ligand>
        <name>Ca(2+)</name>
        <dbReference type="ChEBI" id="CHEBI:29108"/>
        <label>3</label>
    </ligand>
</feature>
<feature type="binding site" evidence="11">
    <location>
        <position position="253"/>
    </location>
    <ligand>
        <name>Zn(2+)</name>
        <dbReference type="ChEBI" id="CHEBI:29105"/>
        <label>2</label>
        <note>catalytic</note>
    </ligand>
</feature>
<feature type="binding site" evidence="11">
    <location>
        <position position="259"/>
    </location>
    <ligand>
        <name>Zn(2+)</name>
        <dbReference type="ChEBI" id="CHEBI:29105"/>
        <label>2</label>
        <note>catalytic</note>
    </ligand>
</feature>
<comment type="similarity">
    <text evidence="1">Belongs to the peptidase M10A family. Matrix metalloproteinases (MMPs) subfamily.</text>
</comment>
<keyword evidence="2" id="KW-0645">Protease</keyword>
<keyword evidence="12" id="KW-0472">Membrane</keyword>
<evidence type="ECO:0000256" key="2">
    <source>
        <dbReference type="ARBA" id="ARBA00022670"/>
    </source>
</evidence>
<gene>
    <name evidence="15" type="ORF">J5N97_018487</name>
</gene>
<feature type="binding site" evidence="11">
    <location>
        <position position="226"/>
    </location>
    <ligand>
        <name>Ca(2+)</name>
        <dbReference type="ChEBI" id="CHEBI:29108"/>
        <label>1</label>
    </ligand>
</feature>
<dbReference type="GO" id="GO:0008270">
    <property type="term" value="F:zinc ion binding"/>
    <property type="evidence" value="ECO:0007669"/>
    <property type="project" value="InterPro"/>
</dbReference>
<accession>A0A9D5CC86</accession>
<dbReference type="Gene3D" id="3.40.390.10">
    <property type="entry name" value="Collagenase (Catalytic Domain)"/>
    <property type="match status" value="1"/>
</dbReference>
<evidence type="ECO:0000256" key="1">
    <source>
        <dbReference type="ARBA" id="ARBA00009614"/>
    </source>
</evidence>
<feature type="binding site" evidence="11">
    <location>
        <position position="221"/>
    </location>
    <ligand>
        <name>Zn(2+)</name>
        <dbReference type="ChEBI" id="CHEBI:29105"/>
        <label>1</label>
    </ligand>
</feature>